<accession>A0ABS5W4T6</accession>
<protein>
    <submittedName>
        <fullName evidence="1">Uncharacterized protein</fullName>
    </submittedName>
</protein>
<dbReference type="RefSeq" id="WP_214536389.1">
    <property type="nucleotide sequence ID" value="NZ_JAHFVK010000002.1"/>
</dbReference>
<comment type="caution">
    <text evidence="1">The sequence shown here is derived from an EMBL/GenBank/DDBJ whole genome shotgun (WGS) entry which is preliminary data.</text>
</comment>
<gene>
    <name evidence="1" type="ORF">KK137_10505</name>
</gene>
<sequence length="89" mass="9098">MDLNKLYFDHQVLLMQAGGASSGDARLSYETSARRIADRIGSIQRHSGAIAATGWESLAALPGAALCSSLTAKSFDMLAGKAPSGAGAS</sequence>
<reference evidence="1 2" key="1">
    <citation type="submission" date="2021-05" db="EMBL/GenBank/DDBJ databases">
        <title>Croceibacterium sp. LX-88 genome sequence.</title>
        <authorList>
            <person name="Luo X."/>
        </authorList>
    </citation>
    <scope>NUCLEOTIDE SEQUENCE [LARGE SCALE GENOMIC DNA]</scope>
    <source>
        <strain evidence="1 2">LX-88</strain>
    </source>
</reference>
<organism evidence="1 2">
    <name type="scientific">Croceibacterium selenioxidans</name>
    <dbReference type="NCBI Taxonomy" id="2838833"/>
    <lineage>
        <taxon>Bacteria</taxon>
        <taxon>Pseudomonadati</taxon>
        <taxon>Pseudomonadota</taxon>
        <taxon>Alphaproteobacteria</taxon>
        <taxon>Sphingomonadales</taxon>
        <taxon>Erythrobacteraceae</taxon>
        <taxon>Croceibacterium</taxon>
    </lineage>
</organism>
<evidence type="ECO:0000313" key="2">
    <source>
        <dbReference type="Proteomes" id="UP000811255"/>
    </source>
</evidence>
<dbReference type="Proteomes" id="UP000811255">
    <property type="component" value="Unassembled WGS sequence"/>
</dbReference>
<evidence type="ECO:0000313" key="1">
    <source>
        <dbReference type="EMBL" id="MBT2134766.1"/>
    </source>
</evidence>
<dbReference type="EMBL" id="JAHFVK010000002">
    <property type="protein sequence ID" value="MBT2134766.1"/>
    <property type="molecule type" value="Genomic_DNA"/>
</dbReference>
<name>A0ABS5W4T6_9SPHN</name>
<keyword evidence="2" id="KW-1185">Reference proteome</keyword>
<proteinExistence type="predicted"/>